<proteinExistence type="predicted"/>
<evidence type="ECO:0000313" key="3">
    <source>
        <dbReference type="Proteomes" id="UP001642409"/>
    </source>
</evidence>
<feature type="coiled-coil region" evidence="1">
    <location>
        <begin position="100"/>
        <end position="294"/>
    </location>
</feature>
<feature type="coiled-coil region" evidence="1">
    <location>
        <begin position="323"/>
        <end position="425"/>
    </location>
</feature>
<evidence type="ECO:0000256" key="1">
    <source>
        <dbReference type="SAM" id="Coils"/>
    </source>
</evidence>
<keyword evidence="3" id="KW-1185">Reference proteome</keyword>
<dbReference type="Proteomes" id="UP001642409">
    <property type="component" value="Unassembled WGS sequence"/>
</dbReference>
<dbReference type="EMBL" id="CAXDID020000001">
    <property type="protein sequence ID" value="CAL5970742.1"/>
    <property type="molecule type" value="Genomic_DNA"/>
</dbReference>
<keyword evidence="1" id="KW-0175">Coiled coil</keyword>
<evidence type="ECO:0000313" key="2">
    <source>
        <dbReference type="EMBL" id="CAL5970742.1"/>
    </source>
</evidence>
<accession>A0ABP1GF40</accession>
<gene>
    <name evidence="2" type="ORF">HINF_LOCUS682</name>
</gene>
<protein>
    <submittedName>
        <fullName evidence="2">Hypothetical_protein</fullName>
    </submittedName>
</protein>
<sequence>MRKEIMLQLQQLKKNLETINKIPFQSELKVDKLLAKCQNVQNQLDQETPIQKIHKNLIYAASYVPQISKSVENIIESNKMMSSRQKIKRTQIQFDLKSNNNLLQDQIFSLTKQIEILQQAPNKEIIQLRKRLYEMQAKEQQMTQLQKQNIQLNEVINRLQEDRQTNEMKFDHQLQQLKSESSAHEKQLQQKISSLEKDIAQHIRQSTLEIEQLNEQNTNIRKNFQDEQQTMTDLIQKFRDQSITLSAQIDQYKAAFVQQEAKIEQLTYKNNNYKEKHHHEIEALNEKLRGFTQQSKQLASSDAIQRNDAIKTDSMHQVLTNQVDIVTQENTDLRLKNKMLEEQLSIKQKALIQAQKLRNTLEQENDLNQKLREKAVNEVNNLKQDSEQIIIANLNKVIKDQQDLIVTLKEKQNLQTQEIQNVQKQKTQPLSLTSKIPHTDEEYVQVRKERDKYKALSQTLKDKIVEIELQAMTSALIEQENQDIRQRRIKLLAPMQKMK</sequence>
<organism evidence="2 3">
    <name type="scientific">Hexamita inflata</name>
    <dbReference type="NCBI Taxonomy" id="28002"/>
    <lineage>
        <taxon>Eukaryota</taxon>
        <taxon>Metamonada</taxon>
        <taxon>Diplomonadida</taxon>
        <taxon>Hexamitidae</taxon>
        <taxon>Hexamitinae</taxon>
        <taxon>Hexamita</taxon>
    </lineage>
</organism>
<comment type="caution">
    <text evidence="2">The sequence shown here is derived from an EMBL/GenBank/DDBJ whole genome shotgun (WGS) entry which is preliminary data.</text>
</comment>
<name>A0ABP1GF40_9EUKA</name>
<reference evidence="2 3" key="1">
    <citation type="submission" date="2024-07" db="EMBL/GenBank/DDBJ databases">
        <authorList>
            <person name="Akdeniz Z."/>
        </authorList>
    </citation>
    <scope>NUCLEOTIDE SEQUENCE [LARGE SCALE GENOMIC DNA]</scope>
</reference>